<dbReference type="Pfam" id="PF13460">
    <property type="entry name" value="NAD_binding_10"/>
    <property type="match status" value="1"/>
</dbReference>
<dbReference type="RefSeq" id="WP_142948824.1">
    <property type="nucleotide sequence ID" value="NZ_ARXR01000041.1"/>
</dbReference>
<sequence>MSRRALLLGATGLVGGHCLRLLLDCDAYQEVRVLTRRPLGIDHPKLIEKVVEPAQFDKETEYFQVDDVFCALGTTLKQAGSKEAFRAVDLDLITAVGRAARDAGVQRFMMVSAVNANAHSPFFYARTKGQAERELKALKLPLLALFQPSLLLGERERPRPVEAFGIRFSKIIDPITRWTDAHWLPVSGERVAEALVGMALEGPATGVYRVRFRDFVVYAGKFREKYPRAVS</sequence>
<dbReference type="InterPro" id="IPR036291">
    <property type="entry name" value="NAD(P)-bd_dom_sf"/>
</dbReference>
<dbReference type="EMBL" id="ARXR01000041">
    <property type="protein sequence ID" value="MBF5054385.1"/>
    <property type="molecule type" value="Genomic_DNA"/>
</dbReference>
<evidence type="ECO:0000259" key="1">
    <source>
        <dbReference type="Pfam" id="PF13460"/>
    </source>
</evidence>
<accession>A0ABS0AM42</accession>
<dbReference type="InterPro" id="IPR016040">
    <property type="entry name" value="NAD(P)-bd_dom"/>
</dbReference>
<protein>
    <recommendedName>
        <fullName evidence="1">NAD(P)-binding domain-containing protein</fullName>
    </recommendedName>
</protein>
<organism evidence="2 3">
    <name type="scientific">Alloalcanivorax venustensis ISO4</name>
    <dbReference type="NCBI Taxonomy" id="1177184"/>
    <lineage>
        <taxon>Bacteria</taxon>
        <taxon>Pseudomonadati</taxon>
        <taxon>Pseudomonadota</taxon>
        <taxon>Gammaproteobacteria</taxon>
        <taxon>Oceanospirillales</taxon>
        <taxon>Alcanivoracaceae</taxon>
        <taxon>Alloalcanivorax</taxon>
    </lineage>
</organism>
<dbReference type="Gene3D" id="3.40.50.720">
    <property type="entry name" value="NAD(P)-binding Rossmann-like Domain"/>
    <property type="match status" value="1"/>
</dbReference>
<reference evidence="2 3" key="1">
    <citation type="submission" date="2012-09" db="EMBL/GenBank/DDBJ databases">
        <title>Genome Sequence of alkane-degrading Bacterium Alcanivorax venustensis ISO4.</title>
        <authorList>
            <person name="Lai Q."/>
            <person name="Shao Z."/>
        </authorList>
    </citation>
    <scope>NUCLEOTIDE SEQUENCE [LARGE SCALE GENOMIC DNA]</scope>
    <source>
        <strain evidence="2 3">ISO4</strain>
    </source>
</reference>
<evidence type="ECO:0000313" key="3">
    <source>
        <dbReference type="Proteomes" id="UP000644441"/>
    </source>
</evidence>
<dbReference type="Proteomes" id="UP000644441">
    <property type="component" value="Unassembled WGS sequence"/>
</dbReference>
<proteinExistence type="predicted"/>
<keyword evidence="3" id="KW-1185">Reference proteome</keyword>
<dbReference type="PANTHER" id="PTHR14097:SF7">
    <property type="entry name" value="OXIDOREDUCTASE HTATIP2"/>
    <property type="match status" value="1"/>
</dbReference>
<comment type="caution">
    <text evidence="2">The sequence shown here is derived from an EMBL/GenBank/DDBJ whole genome shotgun (WGS) entry which is preliminary data.</text>
</comment>
<dbReference type="GeneID" id="99767037"/>
<dbReference type="SUPFAM" id="SSF51735">
    <property type="entry name" value="NAD(P)-binding Rossmann-fold domains"/>
    <property type="match status" value="1"/>
</dbReference>
<feature type="domain" description="NAD(P)-binding" evidence="1">
    <location>
        <begin position="9"/>
        <end position="141"/>
    </location>
</feature>
<name>A0ABS0AM42_9GAMM</name>
<gene>
    <name evidence="2" type="ORF">ISO4_02987</name>
</gene>
<dbReference type="PANTHER" id="PTHR14097">
    <property type="entry name" value="OXIDOREDUCTASE HTATIP2"/>
    <property type="match status" value="1"/>
</dbReference>
<evidence type="ECO:0000313" key="2">
    <source>
        <dbReference type="EMBL" id="MBF5054385.1"/>
    </source>
</evidence>